<protein>
    <submittedName>
        <fullName evidence="1">Uncharacterized protein</fullName>
    </submittedName>
</protein>
<gene>
    <name evidence="1" type="ORF">OHV25_25195</name>
</gene>
<dbReference type="AlphaFoldDB" id="A0AAU2H5B5"/>
<organism evidence="1">
    <name type="scientific">Streptomyces sp. NBC_00060</name>
    <dbReference type="NCBI Taxonomy" id="2975636"/>
    <lineage>
        <taxon>Bacteria</taxon>
        <taxon>Bacillati</taxon>
        <taxon>Actinomycetota</taxon>
        <taxon>Actinomycetes</taxon>
        <taxon>Kitasatosporales</taxon>
        <taxon>Streptomycetaceae</taxon>
        <taxon>Streptomyces</taxon>
    </lineage>
</organism>
<evidence type="ECO:0000313" key="1">
    <source>
        <dbReference type="EMBL" id="WTU42634.1"/>
    </source>
</evidence>
<accession>A0AAU2H5B5</accession>
<dbReference type="EMBL" id="CP108253">
    <property type="protein sequence ID" value="WTU42634.1"/>
    <property type="molecule type" value="Genomic_DNA"/>
</dbReference>
<sequence length="64" mass="6938">MIRPETVHVVRYGPVGTPAAVQLWCDLATLVELTPEQARSLTYELGDELGLAVSPRGSSWEVAT</sequence>
<name>A0AAU2H5B5_9ACTN</name>
<reference evidence="1" key="1">
    <citation type="submission" date="2022-10" db="EMBL/GenBank/DDBJ databases">
        <title>The complete genomes of actinobacterial strains from the NBC collection.</title>
        <authorList>
            <person name="Joergensen T.S."/>
            <person name="Alvarez Arevalo M."/>
            <person name="Sterndorff E.B."/>
            <person name="Faurdal D."/>
            <person name="Vuksanovic O."/>
            <person name="Mourched A.-S."/>
            <person name="Charusanti P."/>
            <person name="Shaw S."/>
            <person name="Blin K."/>
            <person name="Weber T."/>
        </authorList>
    </citation>
    <scope>NUCLEOTIDE SEQUENCE</scope>
    <source>
        <strain evidence="1">NBC_00060</strain>
    </source>
</reference>
<proteinExistence type="predicted"/>